<name>A0A1I1XR35_9RHOB</name>
<feature type="signal peptide" evidence="5">
    <location>
        <begin position="1"/>
        <end position="20"/>
    </location>
</feature>
<feature type="coiled-coil region" evidence="3">
    <location>
        <begin position="57"/>
        <end position="125"/>
    </location>
</feature>
<dbReference type="InterPro" id="IPR024930">
    <property type="entry name" value="Skp_dom_sf"/>
</dbReference>
<dbReference type="Gene3D" id="3.30.910.20">
    <property type="entry name" value="Skp domain"/>
    <property type="match status" value="1"/>
</dbReference>
<dbReference type="SUPFAM" id="SSF111384">
    <property type="entry name" value="OmpH-like"/>
    <property type="match status" value="1"/>
</dbReference>
<accession>A0A1I1XR35</accession>
<evidence type="ECO:0000256" key="5">
    <source>
        <dbReference type="SAM" id="SignalP"/>
    </source>
</evidence>
<dbReference type="AlphaFoldDB" id="A0A1I1XR35"/>
<dbReference type="PANTHER" id="PTHR35089:SF1">
    <property type="entry name" value="CHAPERONE PROTEIN SKP"/>
    <property type="match status" value="1"/>
</dbReference>
<dbReference type="GO" id="GO:0050821">
    <property type="term" value="P:protein stabilization"/>
    <property type="evidence" value="ECO:0007669"/>
    <property type="project" value="TreeGrafter"/>
</dbReference>
<keyword evidence="2 5" id="KW-0732">Signal</keyword>
<comment type="similarity">
    <text evidence="1">Belongs to the Skp family.</text>
</comment>
<dbReference type="OrthoDB" id="7868372at2"/>
<evidence type="ECO:0000256" key="1">
    <source>
        <dbReference type="ARBA" id="ARBA00009091"/>
    </source>
</evidence>
<dbReference type="EMBL" id="FOMS01000006">
    <property type="protein sequence ID" value="SFE08010.1"/>
    <property type="molecule type" value="Genomic_DNA"/>
</dbReference>
<evidence type="ECO:0000256" key="3">
    <source>
        <dbReference type="SAM" id="Coils"/>
    </source>
</evidence>
<sequence length="219" mass="23790">MRALRLALAALALWPVAALAQDPSGLQPMQPTGGGALAAGPVLVIESDRLLQESAYGQRVLDEIEAERDEIAEENERIAQELIEEEQDLTERREDMNPQDFRAAAEAFNEKVERLRQQRETKAQEFSQRTDQVRRRILAAAQPVLAQIMQEAGAAALLERRQVYVSSDGADVTGLAIQRLDARIGDGSDLEEPPVPAPDPEGTVPSADPSGPILPAPAD</sequence>
<protein>
    <submittedName>
        <fullName evidence="6">Chaperone for outer membrane proteins, Skp family</fullName>
    </submittedName>
</protein>
<dbReference type="RefSeq" id="WP_149755887.1">
    <property type="nucleotide sequence ID" value="NZ_FOMS01000006.1"/>
</dbReference>
<keyword evidence="3" id="KW-0175">Coiled coil</keyword>
<feature type="chain" id="PRO_5009302009" evidence="5">
    <location>
        <begin position="21"/>
        <end position="219"/>
    </location>
</feature>
<evidence type="ECO:0000313" key="7">
    <source>
        <dbReference type="Proteomes" id="UP000325289"/>
    </source>
</evidence>
<dbReference type="SMART" id="SM00935">
    <property type="entry name" value="OmpH"/>
    <property type="match status" value="1"/>
</dbReference>
<proteinExistence type="inferred from homology"/>
<organism evidence="6 7">
    <name type="scientific">Roseivivax sediminis</name>
    <dbReference type="NCBI Taxonomy" id="936889"/>
    <lineage>
        <taxon>Bacteria</taxon>
        <taxon>Pseudomonadati</taxon>
        <taxon>Pseudomonadota</taxon>
        <taxon>Alphaproteobacteria</taxon>
        <taxon>Rhodobacterales</taxon>
        <taxon>Roseobacteraceae</taxon>
        <taxon>Roseivivax</taxon>
    </lineage>
</organism>
<dbReference type="PANTHER" id="PTHR35089">
    <property type="entry name" value="CHAPERONE PROTEIN SKP"/>
    <property type="match status" value="1"/>
</dbReference>
<dbReference type="GO" id="GO:0051082">
    <property type="term" value="F:unfolded protein binding"/>
    <property type="evidence" value="ECO:0007669"/>
    <property type="project" value="InterPro"/>
</dbReference>
<evidence type="ECO:0000313" key="6">
    <source>
        <dbReference type="EMBL" id="SFE08010.1"/>
    </source>
</evidence>
<evidence type="ECO:0000256" key="2">
    <source>
        <dbReference type="ARBA" id="ARBA00022729"/>
    </source>
</evidence>
<feature type="region of interest" description="Disordered" evidence="4">
    <location>
        <begin position="183"/>
        <end position="219"/>
    </location>
</feature>
<keyword evidence="7" id="KW-1185">Reference proteome</keyword>
<dbReference type="InterPro" id="IPR005632">
    <property type="entry name" value="Chaperone_Skp"/>
</dbReference>
<evidence type="ECO:0000256" key="4">
    <source>
        <dbReference type="SAM" id="MobiDB-lite"/>
    </source>
</evidence>
<reference evidence="6 7" key="1">
    <citation type="submission" date="2016-10" db="EMBL/GenBank/DDBJ databases">
        <authorList>
            <person name="Varghese N."/>
            <person name="Submissions S."/>
        </authorList>
    </citation>
    <scope>NUCLEOTIDE SEQUENCE [LARGE SCALE GENOMIC DNA]</scope>
    <source>
        <strain evidence="7">YIM D21,KCTC 23444,ACCC 10710</strain>
    </source>
</reference>
<dbReference type="Proteomes" id="UP000325289">
    <property type="component" value="Unassembled WGS sequence"/>
</dbReference>
<dbReference type="GO" id="GO:0005829">
    <property type="term" value="C:cytosol"/>
    <property type="evidence" value="ECO:0007669"/>
    <property type="project" value="TreeGrafter"/>
</dbReference>
<dbReference type="Pfam" id="PF03938">
    <property type="entry name" value="OmpH"/>
    <property type="match status" value="1"/>
</dbReference>
<gene>
    <name evidence="6" type="ORF">SAMN04515678_10641</name>
</gene>